<dbReference type="InterPro" id="IPR016093">
    <property type="entry name" value="MIR_motif"/>
</dbReference>
<reference evidence="5 6" key="1">
    <citation type="submission" date="2016-03" db="EMBL/GenBank/DDBJ databases">
        <title>How can Kluyveromyces marxianus grow so fast - potential evolutionary course in Saccharomyces Complex revealed by comparative genomics.</title>
        <authorList>
            <person name="Mo W."/>
            <person name="Lu W."/>
            <person name="Yang X."/>
            <person name="Qi J."/>
            <person name="Lv H."/>
        </authorList>
    </citation>
    <scope>NUCLEOTIDE SEQUENCE [LARGE SCALE GENOMIC DNA]</scope>
    <source>
        <strain evidence="5 6">FIM1</strain>
    </source>
</reference>
<dbReference type="InterPro" id="IPR027005">
    <property type="entry name" value="PMT-like"/>
</dbReference>
<evidence type="ECO:0000256" key="2">
    <source>
        <dbReference type="SAM" id="MobiDB-lite"/>
    </source>
</evidence>
<feature type="transmembrane region" description="Helical" evidence="3">
    <location>
        <begin position="239"/>
        <end position="259"/>
    </location>
</feature>
<keyword evidence="5" id="KW-0808">Transferase</keyword>
<feature type="transmembrane region" description="Helical" evidence="3">
    <location>
        <begin position="155"/>
        <end position="174"/>
    </location>
</feature>
<evidence type="ECO:0000259" key="4">
    <source>
        <dbReference type="PROSITE" id="PS50919"/>
    </source>
</evidence>
<keyword evidence="3" id="KW-0472">Membrane</keyword>
<feature type="domain" description="MIR" evidence="4">
    <location>
        <begin position="295"/>
        <end position="349"/>
    </location>
</feature>
<dbReference type="EMBL" id="CP015056">
    <property type="protein sequence ID" value="QGN15547.1"/>
    <property type="molecule type" value="Genomic_DNA"/>
</dbReference>
<dbReference type="InterPro" id="IPR036300">
    <property type="entry name" value="MIR_dom_sf"/>
</dbReference>
<dbReference type="SMART" id="SM00472">
    <property type="entry name" value="MIR"/>
    <property type="match status" value="3"/>
</dbReference>
<gene>
    <name evidence="5" type="primary">PMT7</name>
    <name evidence="5" type="ORF">FIM1_2238</name>
</gene>
<proteinExistence type="predicted"/>
<keyword evidence="1" id="KW-0677">Repeat</keyword>
<dbReference type="PANTHER" id="PTHR10050:SF50">
    <property type="entry name" value="DOLICHYL-PHOSPHATE-MANNOSE--PROTEIN MANNOSYLTRANSFERASE 1-RELATED"/>
    <property type="match status" value="1"/>
</dbReference>
<dbReference type="Proteomes" id="UP000422736">
    <property type="component" value="Chromosome 3"/>
</dbReference>
<name>A0ABX6EWT7_KLUMA</name>
<dbReference type="Gene3D" id="2.80.10.50">
    <property type="match status" value="1"/>
</dbReference>
<feature type="compositionally biased region" description="Basic and acidic residues" evidence="2">
    <location>
        <begin position="382"/>
        <end position="397"/>
    </location>
</feature>
<keyword evidence="3" id="KW-0812">Transmembrane</keyword>
<evidence type="ECO:0000313" key="6">
    <source>
        <dbReference type="Proteomes" id="UP000422736"/>
    </source>
</evidence>
<keyword evidence="6" id="KW-1185">Reference proteome</keyword>
<organism evidence="5 6">
    <name type="scientific">Kluyveromyces marxianus</name>
    <name type="common">Yeast</name>
    <name type="synonym">Candida kefyr</name>
    <dbReference type="NCBI Taxonomy" id="4911"/>
    <lineage>
        <taxon>Eukaryota</taxon>
        <taxon>Fungi</taxon>
        <taxon>Dikarya</taxon>
        <taxon>Ascomycota</taxon>
        <taxon>Saccharomycotina</taxon>
        <taxon>Saccharomycetes</taxon>
        <taxon>Saccharomycetales</taxon>
        <taxon>Saccharomycetaceae</taxon>
        <taxon>Kluyveromyces</taxon>
    </lineage>
</organism>
<dbReference type="GO" id="GO:0016757">
    <property type="term" value="F:glycosyltransferase activity"/>
    <property type="evidence" value="ECO:0007669"/>
    <property type="project" value="UniProtKB-KW"/>
</dbReference>
<evidence type="ECO:0000256" key="1">
    <source>
        <dbReference type="ARBA" id="ARBA00022737"/>
    </source>
</evidence>
<evidence type="ECO:0000256" key="3">
    <source>
        <dbReference type="SAM" id="Phobius"/>
    </source>
</evidence>
<evidence type="ECO:0000313" key="5">
    <source>
        <dbReference type="EMBL" id="QGN15547.1"/>
    </source>
</evidence>
<feature type="transmembrane region" description="Helical" evidence="3">
    <location>
        <begin position="195"/>
        <end position="219"/>
    </location>
</feature>
<sequence length="645" mass="74756">MAEKNTEYNPVKQGPYKSYLRHDYQYHIKNRESSVEKNMLFDLGLNIAAVALLSIQHSGKLSKTSMDELYLWNQVEDVSNSKFFIASGVPLVVQLVSLASKRFSLDLEFWKMINNVLLASFLVKLYHILRKVNVSVFVSAAITCMFSQVSLFQELVYTFNLDTYHLLALALLVLHWRELQGSKDFSIKWFINMSFVSLSLIFSTSGKFIGLVSWLWFFIISLKAFCTLVGDIEVSMFQLFVHFFVRFFFFVVLPFSTIYMSYCQLFNAFDVETPELALMSSSFQHYVMGLHENVPSAIRNGSTIRLRHVNSLGGYLAPLEVQYTDTNDSLVTISNNPNDEASYWIIELVRDISSKKLPSNYSLSNSDRLKLRNKKTGQLLRGSEDKPPVSDKEYDRRVSNTGDWGFSGDQDETWKLDILSAPTLRERLIPFKHRFMLYNPARRCSLLSHDVNMPNWANNDQEVLCVESAVIDRASFYIDFVADPNLEILDAETDTYRWSSSFPTYKLVLEYLQVQFKIDKGQAIHFEKESDEEGQNLSEHYLFFPLRFQESNRIGRLLWIGSTVAVGLYALIQTYLWMNWSIYEDNLLGKKSLELMREEVSFESFLGWFLHLFIFNFSLHKNFSVIQYLAAFFYAVNTLAQFLGI</sequence>
<dbReference type="SUPFAM" id="SSF82109">
    <property type="entry name" value="MIR domain"/>
    <property type="match status" value="1"/>
</dbReference>
<feature type="transmembrane region" description="Helical" evidence="3">
    <location>
        <begin position="626"/>
        <end position="644"/>
    </location>
</feature>
<dbReference type="PROSITE" id="PS50919">
    <property type="entry name" value="MIR"/>
    <property type="match status" value="1"/>
</dbReference>
<reference evidence="5 6" key="2">
    <citation type="submission" date="2019-11" db="EMBL/GenBank/DDBJ databases">
        <authorList>
            <person name="Lu H."/>
        </authorList>
    </citation>
    <scope>NUCLEOTIDE SEQUENCE [LARGE SCALE GENOMIC DNA]</scope>
    <source>
        <strain evidence="5 6">FIM1</strain>
    </source>
</reference>
<dbReference type="PANTHER" id="PTHR10050">
    <property type="entry name" value="DOLICHYL-PHOSPHATE-MANNOSE--PROTEIN MANNOSYLTRANSFERASE"/>
    <property type="match status" value="1"/>
</dbReference>
<keyword evidence="5" id="KW-0328">Glycosyltransferase</keyword>
<feature type="transmembrane region" description="Helical" evidence="3">
    <location>
        <begin position="557"/>
        <end position="580"/>
    </location>
</feature>
<protein>
    <submittedName>
        <fullName evidence="5">Dolichyl-phosphate-mannose--protein mannosyltransferase 7</fullName>
    </submittedName>
</protein>
<accession>A0ABX6EWT7</accession>
<feature type="region of interest" description="Disordered" evidence="2">
    <location>
        <begin position="374"/>
        <end position="397"/>
    </location>
</feature>
<keyword evidence="3" id="KW-1133">Transmembrane helix</keyword>